<dbReference type="AntiFam" id="ANF00171">
    <property type="entry name" value="Shadow ORF (opposite pikAII)"/>
</dbReference>
<feature type="region of interest" description="Disordered" evidence="1">
    <location>
        <begin position="183"/>
        <end position="246"/>
    </location>
</feature>
<proteinExistence type="predicted"/>
<reference evidence="3" key="1">
    <citation type="journal article" date="2013" name="Genome Biol. Evol.">
        <title>The genome sequence of Streptomyces lividans 66 reveals a novel tRNA-dependent peptide biosynthetic system within a metal-related genomic island.</title>
        <authorList>
            <person name="Cruz-Morales P."/>
            <person name="Vijgenboom E."/>
            <person name="Iruegas-Bocardo F."/>
            <person name="Girard G."/>
            <person name="Yanez-Guerra L.A."/>
            <person name="Ramos-Aboites H.E."/>
            <person name="Pernodet J.L."/>
            <person name="Anne J."/>
            <person name="van Wezel G.P."/>
            <person name="Barona-Gomez F."/>
        </authorList>
    </citation>
    <scope>NUCLEOTIDE SEQUENCE [LARGE SCALE GENOMIC DNA]</scope>
    <source>
        <strain evidence="3">1326</strain>
    </source>
</reference>
<feature type="region of interest" description="Disordered" evidence="1">
    <location>
        <begin position="459"/>
        <end position="480"/>
    </location>
</feature>
<dbReference type="AlphaFoldDB" id="A0A7U9HE04"/>
<dbReference type="EMBL" id="CM001889">
    <property type="protein sequence ID" value="EOY51373.1"/>
    <property type="molecule type" value="Genomic_DNA"/>
</dbReference>
<gene>
    <name evidence="2" type="ORF">SLI_6667</name>
</gene>
<organism evidence="2 3">
    <name type="scientific">Streptomyces lividans 1326</name>
    <dbReference type="NCBI Taxonomy" id="1200984"/>
    <lineage>
        <taxon>Bacteria</taxon>
        <taxon>Bacillati</taxon>
        <taxon>Actinomycetota</taxon>
        <taxon>Actinomycetes</taxon>
        <taxon>Kitasatosporales</taxon>
        <taxon>Streptomycetaceae</taxon>
        <taxon>Streptomyces</taxon>
    </lineage>
</organism>
<dbReference type="Proteomes" id="UP000014062">
    <property type="component" value="Chromosome"/>
</dbReference>
<evidence type="ECO:0000313" key="3">
    <source>
        <dbReference type="Proteomes" id="UP000014062"/>
    </source>
</evidence>
<feature type="compositionally biased region" description="Basic and acidic residues" evidence="1">
    <location>
        <begin position="1"/>
        <end position="21"/>
    </location>
</feature>
<feature type="region of interest" description="Disordered" evidence="1">
    <location>
        <begin position="764"/>
        <end position="797"/>
    </location>
</feature>
<evidence type="ECO:0000256" key="1">
    <source>
        <dbReference type="SAM" id="MobiDB-lite"/>
    </source>
</evidence>
<protein>
    <submittedName>
        <fullName evidence="2">Uncharacterized protein</fullName>
    </submittedName>
</protein>
<evidence type="ECO:0000313" key="2">
    <source>
        <dbReference type="EMBL" id="EOY51373.1"/>
    </source>
</evidence>
<sequence>MDRAPVDVGAADERGGDRGEQRPGLGAPGAQRGGGVGERAEDRVRADLQEDRRAELAQGAYGVGEAHGVPDLVRPVAGGAQVVARGESAGEGGDDGYPRGVVGEFLGDLVELLEHAVHEGRVEGVRDGEALGPAPGFGKPCRHVLRRVRLARDHHRGGPVDRREGQACLQSLQVGEDLLLGGLDGDHGAVGGQRLHQPGPGRDQPRRVVEGQHAGDVGGGQLADRVSGEEAGPHAPGLQQPEERHLDREQRRLGATGLVQALSGGDDLPQGLLQHRVEPLGHGVEGVREHGVRGVEFLAHARSLRPLPGEQQGGGTGLAAAPYDPGARPALGQRPHTVQQGRAVGADHDRAVFEDRTVRRQRVPGVARVGRVLGAGELGEPRGLSAQRLLGVGGDHPGERGGGRGAGEGVRLRGREGRLANDDVRVGAAHAERADAGHQRTVRTRPGGELALNLQTQFGQRDRRVGGPEVQAGGKFPVGDGEQRLDQARHAGGALQVPDVGLDRADPQRAVRVAALRAEGGAERGGLDRVADRGAGAVQFDVLDPLARAEGGAPVRLADQLLLRGAAGHGEPVGGAVVVDRRAADHAMDPVAVREGGRQRLEHHHAAALAGHEAVGTGVEGVRDTVGGQCAETFLRSGVLGQQIEVHTGHHSRRRLPAAQALARQVHGDQRRRLRRVHRETRTAQPQVVRDPPRDDAPVHPGHRVLGDRLVPVLVQQVGVVVAQGAHEHRGPAAAQRRRYDRGVLQRLPRQFEHEPLLRVHRGGLTRRDAEESGVEPVDTVQERPAPAPGARAGRRVRGHVPAARRHLGHGVGTAVQQLPERRGVRGPGEPAGQSHDSDPLHLPGVRPGCYGIVLTGDHARLPFPGCVVRTSARENARGRDPNPLPDLASNVTKD</sequence>
<name>A0A7U9HE04_STRLI</name>
<feature type="region of interest" description="Disordered" evidence="1">
    <location>
        <begin position="875"/>
        <end position="895"/>
    </location>
</feature>
<feature type="region of interest" description="Disordered" evidence="1">
    <location>
        <begin position="306"/>
        <end position="336"/>
    </location>
</feature>
<feature type="region of interest" description="Disordered" evidence="1">
    <location>
        <begin position="662"/>
        <end position="697"/>
    </location>
</feature>
<dbReference type="AntiFam" id="ANF00248">
    <property type="entry name" value="Shadow ORF (opposite ppsD)"/>
</dbReference>
<feature type="region of interest" description="Disordered" evidence="1">
    <location>
        <begin position="1"/>
        <end position="44"/>
    </location>
</feature>
<feature type="region of interest" description="Disordered" evidence="1">
    <location>
        <begin position="817"/>
        <end position="844"/>
    </location>
</feature>
<accession>A0A7U9HE04</accession>